<name>A0ABP8DBJ1_9ACTN</name>
<proteinExistence type="predicted"/>
<dbReference type="EMBL" id="BAABAT010000011">
    <property type="protein sequence ID" value="GAA4251446.1"/>
    <property type="molecule type" value="Genomic_DNA"/>
</dbReference>
<keyword evidence="2" id="KW-1185">Reference proteome</keyword>
<protein>
    <submittedName>
        <fullName evidence="1">Uncharacterized protein</fullName>
    </submittedName>
</protein>
<evidence type="ECO:0000313" key="2">
    <source>
        <dbReference type="Proteomes" id="UP001500620"/>
    </source>
</evidence>
<sequence>MTLSGPGLTVRYSINETMTVRRTATGTSFSETTKVYVTPNRGEHQVRIAVQAPSAATAQTIVDVDCGR</sequence>
<evidence type="ECO:0000313" key="1">
    <source>
        <dbReference type="EMBL" id="GAA4251446.1"/>
    </source>
</evidence>
<reference evidence="2" key="1">
    <citation type="journal article" date="2019" name="Int. J. Syst. Evol. Microbiol.">
        <title>The Global Catalogue of Microorganisms (GCM) 10K type strain sequencing project: providing services to taxonomists for standard genome sequencing and annotation.</title>
        <authorList>
            <consortium name="The Broad Institute Genomics Platform"/>
            <consortium name="The Broad Institute Genome Sequencing Center for Infectious Disease"/>
            <person name="Wu L."/>
            <person name="Ma J."/>
        </authorList>
    </citation>
    <scope>NUCLEOTIDE SEQUENCE [LARGE SCALE GENOMIC DNA]</scope>
    <source>
        <strain evidence="2">JCM 17441</strain>
    </source>
</reference>
<gene>
    <name evidence="1" type="ORF">GCM10022255_044120</name>
</gene>
<organism evidence="1 2">
    <name type="scientific">Dactylosporangium darangshiense</name>
    <dbReference type="NCBI Taxonomy" id="579108"/>
    <lineage>
        <taxon>Bacteria</taxon>
        <taxon>Bacillati</taxon>
        <taxon>Actinomycetota</taxon>
        <taxon>Actinomycetes</taxon>
        <taxon>Micromonosporales</taxon>
        <taxon>Micromonosporaceae</taxon>
        <taxon>Dactylosporangium</taxon>
    </lineage>
</organism>
<accession>A0ABP8DBJ1</accession>
<dbReference type="Proteomes" id="UP001500620">
    <property type="component" value="Unassembled WGS sequence"/>
</dbReference>
<comment type="caution">
    <text evidence="1">The sequence shown here is derived from an EMBL/GenBank/DDBJ whole genome shotgun (WGS) entry which is preliminary data.</text>
</comment>